<accession>A0A0E9SUV1</accession>
<reference evidence="1" key="2">
    <citation type="journal article" date="2015" name="Fish Shellfish Immunol.">
        <title>Early steps in the European eel (Anguilla anguilla)-Vibrio vulnificus interaction in the gills: Role of the RtxA13 toxin.</title>
        <authorList>
            <person name="Callol A."/>
            <person name="Pajuelo D."/>
            <person name="Ebbesson L."/>
            <person name="Teles M."/>
            <person name="MacKenzie S."/>
            <person name="Amaro C."/>
        </authorList>
    </citation>
    <scope>NUCLEOTIDE SEQUENCE</scope>
</reference>
<protein>
    <submittedName>
        <fullName evidence="1">Uncharacterized protein</fullName>
    </submittedName>
</protein>
<name>A0A0E9SUV1_ANGAN</name>
<reference evidence="1" key="1">
    <citation type="submission" date="2014-11" db="EMBL/GenBank/DDBJ databases">
        <authorList>
            <person name="Amaro Gonzalez C."/>
        </authorList>
    </citation>
    <scope>NUCLEOTIDE SEQUENCE</scope>
</reference>
<organism evidence="1">
    <name type="scientific">Anguilla anguilla</name>
    <name type="common">European freshwater eel</name>
    <name type="synonym">Muraena anguilla</name>
    <dbReference type="NCBI Taxonomy" id="7936"/>
    <lineage>
        <taxon>Eukaryota</taxon>
        <taxon>Metazoa</taxon>
        <taxon>Chordata</taxon>
        <taxon>Craniata</taxon>
        <taxon>Vertebrata</taxon>
        <taxon>Euteleostomi</taxon>
        <taxon>Actinopterygii</taxon>
        <taxon>Neopterygii</taxon>
        <taxon>Teleostei</taxon>
        <taxon>Anguilliformes</taxon>
        <taxon>Anguillidae</taxon>
        <taxon>Anguilla</taxon>
    </lineage>
</organism>
<sequence length="36" mass="4080">MTALNLRPTYITKHRVFSLVILCKACTTAIFSCCLF</sequence>
<dbReference type="EMBL" id="GBXM01063496">
    <property type="protein sequence ID" value="JAH45081.1"/>
    <property type="molecule type" value="Transcribed_RNA"/>
</dbReference>
<proteinExistence type="predicted"/>
<dbReference type="AlphaFoldDB" id="A0A0E9SUV1"/>
<evidence type="ECO:0000313" key="1">
    <source>
        <dbReference type="EMBL" id="JAH45081.1"/>
    </source>
</evidence>